<dbReference type="PANTHER" id="PTHR10272">
    <property type="entry name" value="PLATELET-ACTIVATING FACTOR ACETYLHYDROLASE"/>
    <property type="match status" value="1"/>
</dbReference>
<reference evidence="5 6" key="1">
    <citation type="submission" date="2019-03" db="EMBL/GenBank/DDBJ databases">
        <title>Draft genome sequences of novel Actinobacteria.</title>
        <authorList>
            <person name="Sahin N."/>
            <person name="Ay H."/>
            <person name="Saygin H."/>
        </authorList>
    </citation>
    <scope>NUCLEOTIDE SEQUENCE [LARGE SCALE GENOMIC DNA]</scope>
    <source>
        <strain evidence="5 6">JCM 13523</strain>
    </source>
</reference>
<dbReference type="InterPro" id="IPR006311">
    <property type="entry name" value="TAT_signal"/>
</dbReference>
<keyword evidence="4" id="KW-0732">Signal</keyword>
<dbReference type="GO" id="GO:0003847">
    <property type="term" value="F:1-alkyl-2-acetylglycerophosphocholine esterase activity"/>
    <property type="evidence" value="ECO:0007669"/>
    <property type="project" value="TreeGrafter"/>
</dbReference>
<name>A0A4R4ZH64_9ACTN</name>
<evidence type="ECO:0000313" key="5">
    <source>
        <dbReference type="EMBL" id="TDD57981.1"/>
    </source>
</evidence>
<gene>
    <name evidence="5" type="ORF">E1263_21195</name>
</gene>
<evidence type="ECO:0000313" key="6">
    <source>
        <dbReference type="Proteomes" id="UP000295124"/>
    </source>
</evidence>
<comment type="caution">
    <text evidence="5">The sequence shown here is derived from an EMBL/GenBank/DDBJ whole genome shotgun (WGS) entry which is preliminary data.</text>
</comment>
<evidence type="ECO:0000256" key="3">
    <source>
        <dbReference type="ARBA" id="ARBA00023098"/>
    </source>
</evidence>
<evidence type="ECO:0008006" key="7">
    <source>
        <dbReference type="Google" id="ProtNLM"/>
    </source>
</evidence>
<dbReference type="Proteomes" id="UP000295124">
    <property type="component" value="Unassembled WGS sequence"/>
</dbReference>
<evidence type="ECO:0000256" key="4">
    <source>
        <dbReference type="SAM" id="SignalP"/>
    </source>
</evidence>
<organism evidence="5 6">
    <name type="scientific">Kribbella antibiotica</name>
    <dbReference type="NCBI Taxonomy" id="190195"/>
    <lineage>
        <taxon>Bacteria</taxon>
        <taxon>Bacillati</taxon>
        <taxon>Actinomycetota</taxon>
        <taxon>Actinomycetes</taxon>
        <taxon>Propionibacteriales</taxon>
        <taxon>Kribbellaceae</taxon>
        <taxon>Kribbella</taxon>
    </lineage>
</organism>
<accession>A0A4R4ZH64</accession>
<dbReference type="PANTHER" id="PTHR10272:SF0">
    <property type="entry name" value="PLATELET-ACTIVATING FACTOR ACETYLHYDROLASE"/>
    <property type="match status" value="1"/>
</dbReference>
<dbReference type="InterPro" id="IPR029058">
    <property type="entry name" value="AB_hydrolase_fold"/>
</dbReference>
<proteinExistence type="predicted"/>
<sequence>MHGDESSGRVIPMITVSRRTVLAAAAAGLTATAVPAAAAAPAPTRLVLPRPTGPYPIGTTELRLVDESRADPWEPGHRRELMVSVWYPARPGAAGPHARYAPPHMAPQLADELGSYFGIPPGRIDYAGTTTHARLGVPSYGRHPVIVYSPGFGTSRLVSTNQVEDLASHGHVVVTIDHTGEAPVEFPGGRVTPVLLPDNDLHKPVAIRVADLKFVLDSLGRLALHRAMDLRRIGLLGYSLGGFAAAETMLTDHRIAAGVNLDGTMQYGYPEGELSEVAKRGLDRPFLLFGAAGHSHLPGGSAPDPSWTSFWANQRGWKLNLSLPAGTHGAFADYQFSAPAVAQANNIPPEAVTALLGTVNPIRSIKAQRAYVLAYFTQFLDNRPQPLLRQQSALYPEIKFV</sequence>
<evidence type="ECO:0000256" key="2">
    <source>
        <dbReference type="ARBA" id="ARBA00022963"/>
    </source>
</evidence>
<dbReference type="EMBL" id="SMKX01000061">
    <property type="protein sequence ID" value="TDD57981.1"/>
    <property type="molecule type" value="Genomic_DNA"/>
</dbReference>
<keyword evidence="3" id="KW-0443">Lipid metabolism</keyword>
<keyword evidence="1" id="KW-0378">Hydrolase</keyword>
<feature type="chain" id="PRO_5021024105" description="Lipase" evidence="4">
    <location>
        <begin position="39"/>
        <end position="401"/>
    </location>
</feature>
<evidence type="ECO:0000256" key="1">
    <source>
        <dbReference type="ARBA" id="ARBA00022801"/>
    </source>
</evidence>
<protein>
    <recommendedName>
        <fullName evidence="7">Lipase</fullName>
    </recommendedName>
</protein>
<dbReference type="Gene3D" id="3.40.50.1820">
    <property type="entry name" value="alpha/beta hydrolase"/>
    <property type="match status" value="1"/>
</dbReference>
<dbReference type="AlphaFoldDB" id="A0A4R4ZH64"/>
<feature type="signal peptide" evidence="4">
    <location>
        <begin position="1"/>
        <end position="38"/>
    </location>
</feature>
<keyword evidence="6" id="KW-1185">Reference proteome</keyword>
<dbReference type="GO" id="GO:0016042">
    <property type="term" value="P:lipid catabolic process"/>
    <property type="evidence" value="ECO:0007669"/>
    <property type="project" value="UniProtKB-KW"/>
</dbReference>
<dbReference type="PROSITE" id="PS51318">
    <property type="entry name" value="TAT"/>
    <property type="match status" value="1"/>
</dbReference>
<dbReference type="Pfam" id="PF03403">
    <property type="entry name" value="PAF-AH_p_II"/>
    <property type="match status" value="1"/>
</dbReference>
<dbReference type="OrthoDB" id="569821at2"/>
<dbReference type="SUPFAM" id="SSF53474">
    <property type="entry name" value="alpha/beta-Hydrolases"/>
    <property type="match status" value="1"/>
</dbReference>
<keyword evidence="2" id="KW-0442">Lipid degradation</keyword>